<organism evidence="1 2">
    <name type="scientific">Flavihumibacter solisilvae</name>
    <dbReference type="NCBI Taxonomy" id="1349421"/>
    <lineage>
        <taxon>Bacteria</taxon>
        <taxon>Pseudomonadati</taxon>
        <taxon>Bacteroidota</taxon>
        <taxon>Chitinophagia</taxon>
        <taxon>Chitinophagales</taxon>
        <taxon>Chitinophagaceae</taxon>
        <taxon>Flavihumibacter</taxon>
    </lineage>
</organism>
<comment type="caution">
    <text evidence="1">The sequence shown here is derived from an EMBL/GenBank/DDBJ whole genome shotgun (WGS) entry which is preliminary data.</text>
</comment>
<gene>
    <name evidence="1" type="ORF">OI18_01555</name>
</gene>
<evidence type="ECO:0000313" key="2">
    <source>
        <dbReference type="Proteomes" id="UP000031408"/>
    </source>
</evidence>
<proteinExistence type="predicted"/>
<dbReference type="Proteomes" id="UP000031408">
    <property type="component" value="Unassembled WGS sequence"/>
</dbReference>
<reference evidence="1 2" key="1">
    <citation type="submission" date="2014-11" db="EMBL/GenBank/DDBJ databases">
        <title>Genome sequence of Flavihumibacter solisilvae 3-3.</title>
        <authorList>
            <person name="Zhou G."/>
            <person name="Li M."/>
            <person name="Wang G."/>
        </authorList>
    </citation>
    <scope>NUCLEOTIDE SEQUENCE [LARGE SCALE GENOMIC DNA]</scope>
    <source>
        <strain evidence="1 2">3-3</strain>
    </source>
</reference>
<protein>
    <submittedName>
        <fullName evidence="1">Uncharacterized protein</fullName>
    </submittedName>
</protein>
<dbReference type="RefSeq" id="WP_039136404.1">
    <property type="nucleotide sequence ID" value="NZ_JSVC01000001.1"/>
</dbReference>
<evidence type="ECO:0000313" key="1">
    <source>
        <dbReference type="EMBL" id="KIC96447.1"/>
    </source>
</evidence>
<accession>A0A0C1L8H3</accession>
<keyword evidence="2" id="KW-1185">Reference proteome</keyword>
<dbReference type="EMBL" id="JSVC01000001">
    <property type="protein sequence ID" value="KIC96447.1"/>
    <property type="molecule type" value="Genomic_DNA"/>
</dbReference>
<name>A0A0C1L8H3_9BACT</name>
<sequence>MARVCRIHLFFLFQFFLAIQSRSQECNIRNRILPSGVMHYYIEAVNFQTSDSERLSGSIITDGEYFYLRLNPLPILSKEQAKKVNGKLKLNLANDSTYELEFFDAHFIGDTVFSVIYSISKEQLEPLVTHCIQDALIDLNEGTPRSYHFNLHSDVLMVQLKCFIEARRKKLFF</sequence>
<dbReference type="AlphaFoldDB" id="A0A0C1L8H3"/>
<dbReference type="OrthoDB" id="1371213at2"/>